<dbReference type="AlphaFoldDB" id="A0A1G9B6S9"/>
<keyword evidence="1" id="KW-0812">Transmembrane</keyword>
<gene>
    <name evidence="2" type="ORF">SAMN05421869_115175</name>
</gene>
<sequence>MDVGVAGQAFAPGVGVVGQAAGLFAVTNVDDLLILALFFAQGAGRKGAAARVVAGQYLGFLGILAVAAATALGATFLPEPVLPYLGLLPLALGLKAAWQAWRDHRRDGDAEETGEAAPAGGPRALEVAAVTFANGGDNLGVYVPVFATAGAGSMTVYVIVFLVLVAVWCAAGRLFATRPLVARALSRWGHVLLPVVLIGIGVLILVEGGAFGL</sequence>
<keyword evidence="1" id="KW-0472">Membrane</keyword>
<accession>A0A1G9B6S9</accession>
<evidence type="ECO:0000313" key="2">
    <source>
        <dbReference type="EMBL" id="SDK35256.1"/>
    </source>
</evidence>
<dbReference type="EMBL" id="FNDJ01000015">
    <property type="protein sequence ID" value="SDK35256.1"/>
    <property type="molecule type" value="Genomic_DNA"/>
</dbReference>
<keyword evidence="1" id="KW-1133">Transmembrane helix</keyword>
<reference evidence="2 3" key="1">
    <citation type="submission" date="2016-10" db="EMBL/GenBank/DDBJ databases">
        <authorList>
            <person name="de Groot N.N."/>
        </authorList>
    </citation>
    <scope>NUCLEOTIDE SEQUENCE [LARGE SCALE GENOMIC DNA]</scope>
    <source>
        <strain evidence="2 3">CGMCC 4.6533</strain>
    </source>
</reference>
<dbReference type="InterPro" id="IPR004676">
    <property type="entry name" value="Cd-R_transporter"/>
</dbReference>
<keyword evidence="3" id="KW-1185">Reference proteome</keyword>
<dbReference type="Pfam" id="PF03596">
    <property type="entry name" value="Cad"/>
    <property type="match status" value="1"/>
</dbReference>
<dbReference type="RefSeq" id="WP_245765393.1">
    <property type="nucleotide sequence ID" value="NZ_FNDJ01000015.1"/>
</dbReference>
<feature type="transmembrane region" description="Helical" evidence="1">
    <location>
        <begin position="20"/>
        <end position="40"/>
    </location>
</feature>
<feature type="transmembrane region" description="Helical" evidence="1">
    <location>
        <begin position="154"/>
        <end position="176"/>
    </location>
</feature>
<organism evidence="2 3">
    <name type="scientific">Nonomuraea jiangxiensis</name>
    <dbReference type="NCBI Taxonomy" id="633440"/>
    <lineage>
        <taxon>Bacteria</taxon>
        <taxon>Bacillati</taxon>
        <taxon>Actinomycetota</taxon>
        <taxon>Actinomycetes</taxon>
        <taxon>Streptosporangiales</taxon>
        <taxon>Streptosporangiaceae</taxon>
        <taxon>Nonomuraea</taxon>
    </lineage>
</organism>
<name>A0A1G9B6S9_9ACTN</name>
<feature type="transmembrane region" description="Helical" evidence="1">
    <location>
        <begin position="188"/>
        <end position="206"/>
    </location>
</feature>
<evidence type="ECO:0000313" key="3">
    <source>
        <dbReference type="Proteomes" id="UP000199202"/>
    </source>
</evidence>
<protein>
    <submittedName>
        <fullName evidence="2">Cadmium resistance protein CadD, predicted permease</fullName>
    </submittedName>
</protein>
<feature type="transmembrane region" description="Helical" evidence="1">
    <location>
        <begin position="52"/>
        <end position="77"/>
    </location>
</feature>
<dbReference type="Proteomes" id="UP000199202">
    <property type="component" value="Unassembled WGS sequence"/>
</dbReference>
<proteinExistence type="predicted"/>
<evidence type="ECO:0000256" key="1">
    <source>
        <dbReference type="SAM" id="Phobius"/>
    </source>
</evidence>